<sequence length="102" mass="12399">VTNGHPISLLELKYIDMETRNTLFKEWERYKKRIDIIWRIHMEYIMGSDEMLIVRLFFLALELCLFSSLLVIIYLRSLLDIGLHSKLCNYFYVKLHVRKKFV</sequence>
<accession>U9TBN4</accession>
<evidence type="ECO:0000313" key="1">
    <source>
        <dbReference type="EMBL" id="ESA04842.1"/>
    </source>
</evidence>
<gene>
    <name evidence="1" type="ORF">GLOINDRAFT_99978</name>
</gene>
<name>U9TBN4_RHIID</name>
<dbReference type="EMBL" id="KI293927">
    <property type="protein sequence ID" value="ESA04842.1"/>
    <property type="molecule type" value="Genomic_DNA"/>
</dbReference>
<feature type="non-terminal residue" evidence="1">
    <location>
        <position position="1"/>
    </location>
</feature>
<dbReference type="AlphaFoldDB" id="U9TBN4"/>
<dbReference type="HOGENOM" id="CLU_2284223_0_0_1"/>
<reference evidence="1" key="1">
    <citation type="submission" date="2013-07" db="EMBL/GenBank/DDBJ databases">
        <title>The genome of an arbuscular mycorrhizal fungus provides insights into the evolution of the oldest plant symbiosis.</title>
        <authorList>
            <consortium name="DOE Joint Genome Institute"/>
            <person name="Tisserant E."/>
            <person name="Malbreil M."/>
            <person name="Kuo A."/>
            <person name="Kohler A."/>
            <person name="Symeonidi A."/>
            <person name="Balestrini R."/>
            <person name="Charron P."/>
            <person name="Duensing N."/>
            <person name="Frei-dit-Frey N."/>
            <person name="Gianinazzi-Pearson V."/>
            <person name="Gilbert B."/>
            <person name="Handa Y."/>
            <person name="Hijri M."/>
            <person name="Kaul R."/>
            <person name="Kawaguchi M."/>
            <person name="Krajinski F."/>
            <person name="Lammers P."/>
            <person name="Lapierre D."/>
            <person name="Masclaux F.G."/>
            <person name="Murat C."/>
            <person name="Morin E."/>
            <person name="Ndikumana S."/>
            <person name="Pagni M."/>
            <person name="Petitpierre D."/>
            <person name="Requena N."/>
            <person name="Rosikiewicz P."/>
            <person name="Riley R."/>
            <person name="Saito K."/>
            <person name="San Clemente H."/>
            <person name="Shapiro H."/>
            <person name="van Tuinen D."/>
            <person name="Becard G."/>
            <person name="Bonfante P."/>
            <person name="Paszkowski U."/>
            <person name="Shachar-Hill Y."/>
            <person name="Young J.P."/>
            <person name="Sanders I.R."/>
            <person name="Henrissat B."/>
            <person name="Rensing S.A."/>
            <person name="Grigoriev I.V."/>
            <person name="Corradi N."/>
            <person name="Roux C."/>
            <person name="Martin F."/>
        </authorList>
    </citation>
    <scope>NUCLEOTIDE SEQUENCE</scope>
    <source>
        <strain evidence="1">DAOM 197198</strain>
    </source>
</reference>
<organism evidence="1">
    <name type="scientific">Rhizophagus irregularis (strain DAOM 181602 / DAOM 197198 / MUCL 43194)</name>
    <name type="common">Arbuscular mycorrhizal fungus</name>
    <name type="synonym">Glomus intraradices</name>
    <dbReference type="NCBI Taxonomy" id="747089"/>
    <lineage>
        <taxon>Eukaryota</taxon>
        <taxon>Fungi</taxon>
        <taxon>Fungi incertae sedis</taxon>
        <taxon>Mucoromycota</taxon>
        <taxon>Glomeromycotina</taxon>
        <taxon>Glomeromycetes</taxon>
        <taxon>Glomerales</taxon>
        <taxon>Glomeraceae</taxon>
        <taxon>Rhizophagus</taxon>
    </lineage>
</organism>
<proteinExistence type="predicted"/>
<protein>
    <submittedName>
        <fullName evidence="1">Uncharacterized protein</fullName>
    </submittedName>
</protein>